<dbReference type="RefSeq" id="WP_093716036.1">
    <property type="nucleotide sequence ID" value="NZ_FONG01000017.1"/>
</dbReference>
<comment type="subunit">
    <text evidence="2">Heterodimer of SbcC and SbcD.</text>
</comment>
<comment type="similarity">
    <text evidence="1">Belongs to the SMC family. SbcC subfamily.</text>
</comment>
<dbReference type="InterPro" id="IPR038729">
    <property type="entry name" value="Rad50/SbcC_AAA"/>
</dbReference>
<dbReference type="OrthoDB" id="5089113at2"/>
<evidence type="ECO:0000256" key="3">
    <source>
        <dbReference type="ARBA" id="ARBA00013368"/>
    </source>
</evidence>
<dbReference type="EMBL" id="FONG01000017">
    <property type="protein sequence ID" value="SFF52574.1"/>
    <property type="molecule type" value="Genomic_DNA"/>
</dbReference>
<feature type="domain" description="Rad50/SbcC-type AAA" evidence="6">
    <location>
        <begin position="86"/>
        <end position="143"/>
    </location>
</feature>
<evidence type="ECO:0000313" key="8">
    <source>
        <dbReference type="Proteomes" id="UP000199323"/>
    </source>
</evidence>
<evidence type="ECO:0000259" key="6">
    <source>
        <dbReference type="Pfam" id="PF13476"/>
    </source>
</evidence>
<accession>A0A1I2JDF5</accession>
<reference evidence="8" key="1">
    <citation type="submission" date="2016-10" db="EMBL/GenBank/DDBJ databases">
        <authorList>
            <person name="Varghese N."/>
            <person name="Submissions S."/>
        </authorList>
    </citation>
    <scope>NUCLEOTIDE SEQUENCE [LARGE SCALE GENOMIC DNA]</scope>
    <source>
        <strain evidence="8">CGMCC 4.3510</strain>
    </source>
</reference>
<dbReference type="GO" id="GO:0016887">
    <property type="term" value="F:ATP hydrolysis activity"/>
    <property type="evidence" value="ECO:0007669"/>
    <property type="project" value="InterPro"/>
</dbReference>
<proteinExistence type="inferred from homology"/>
<evidence type="ECO:0000256" key="1">
    <source>
        <dbReference type="ARBA" id="ARBA00006930"/>
    </source>
</evidence>
<dbReference type="Proteomes" id="UP000199323">
    <property type="component" value="Unassembled WGS sequence"/>
</dbReference>
<feature type="coiled-coil region" evidence="4">
    <location>
        <begin position="466"/>
        <end position="497"/>
    </location>
</feature>
<evidence type="ECO:0000256" key="2">
    <source>
        <dbReference type="ARBA" id="ARBA00011322"/>
    </source>
</evidence>
<evidence type="ECO:0000256" key="4">
    <source>
        <dbReference type="SAM" id="Coils"/>
    </source>
</evidence>
<sequence length="833" mass="88965">MASPAQSARTDAAAPEIARTDEAGTAKADADEIRPDEGLLAEVNRRLASSGLGDAVRTLVSDALAVVATGTDGHGGSPAKGAVLKSVTVQGFRGIGPARTLDVPPGPGLTVVTGRNGSGKSSFAEGIEVALTGANRRWLGDDGKPAHPVQQRGWRNLHHPREPRIDLEILVPGRTAPLTVTRTWAGETFTDSQSRVAGLSAEPASVSALGWDEALHTFRPILSYSELGQMMTAKPVRMYDALATILGLGPLSAARQHLAEREKTLAQPGKRAKAALEELRTVLAATDDDRARAAAAALAAPVDPERVREVLAGTRAADSAELARLRRLADLDGPDPVAVTAAAERLRIAATAADDAHLSDAGDARARADLLDRALLHHQRHRTDASCPVCGEARLDEAWAARAAEQIEILREEAAAAEVAASRLRSARGGLLALIGGPPVYLPDAMRPMWETWTACREISGADVLAASAEKAAQELAEACRQVRAQAEQELAAQDERWLRVVPQLAEWLRDYDAAAAAKELIVRVKAALEWLKDVQADLRGSRMRNVAETAGMIWRLLCQESSVSLGSIELKGSERYNGRSLELDVTVDDVEAPALSVVSQGELFSLALALFLPRATAADSPFGFVVIDDPVQSMDPRKVEGLAKVLAAVAATRQVVVFSHDTRLADVLRYHRIPATVLGVTRHDRSDVEVHPAGDPVEAALGDARQAVRDLSSEPDVLAEVLPGLCRVALEAAFHEVVMRRAFGPGTTLREALKIEEDVDGSGKLVQLAALALFGERRSTGAVYAELTQRLGREASDLVSWCNRGSHTAVDVRRPMAQVDRTRRVAENVRSL</sequence>
<feature type="compositionally biased region" description="Basic and acidic residues" evidence="5">
    <location>
        <begin position="18"/>
        <end position="33"/>
    </location>
</feature>
<keyword evidence="8" id="KW-1185">Reference proteome</keyword>
<dbReference type="Gene3D" id="3.40.50.300">
    <property type="entry name" value="P-loop containing nucleotide triphosphate hydrolases"/>
    <property type="match status" value="2"/>
</dbReference>
<dbReference type="GO" id="GO:0006302">
    <property type="term" value="P:double-strand break repair"/>
    <property type="evidence" value="ECO:0007669"/>
    <property type="project" value="InterPro"/>
</dbReference>
<dbReference type="PANTHER" id="PTHR32114:SF2">
    <property type="entry name" value="ABC TRANSPORTER ABCH.3"/>
    <property type="match status" value="1"/>
</dbReference>
<evidence type="ECO:0000313" key="7">
    <source>
        <dbReference type="EMBL" id="SFF52574.1"/>
    </source>
</evidence>
<keyword evidence="4" id="KW-0175">Coiled coil</keyword>
<dbReference type="STRING" id="380248.SAMN05216251_117140"/>
<dbReference type="AlphaFoldDB" id="A0A1I2JDF5"/>
<gene>
    <name evidence="7" type="ORF">SAMN05216251_117140</name>
</gene>
<feature type="region of interest" description="Disordered" evidence="5">
    <location>
        <begin position="1"/>
        <end position="33"/>
    </location>
</feature>
<dbReference type="SUPFAM" id="SSF52540">
    <property type="entry name" value="P-loop containing nucleoside triphosphate hydrolases"/>
    <property type="match status" value="1"/>
</dbReference>
<evidence type="ECO:0000256" key="5">
    <source>
        <dbReference type="SAM" id="MobiDB-lite"/>
    </source>
</evidence>
<feature type="coiled-coil region" evidence="4">
    <location>
        <begin position="400"/>
        <end position="427"/>
    </location>
</feature>
<organism evidence="7 8">
    <name type="scientific">Actinacidiphila alni</name>
    <dbReference type="NCBI Taxonomy" id="380248"/>
    <lineage>
        <taxon>Bacteria</taxon>
        <taxon>Bacillati</taxon>
        <taxon>Actinomycetota</taxon>
        <taxon>Actinomycetes</taxon>
        <taxon>Kitasatosporales</taxon>
        <taxon>Streptomycetaceae</taxon>
        <taxon>Actinacidiphila</taxon>
    </lineage>
</organism>
<dbReference type="PANTHER" id="PTHR32114">
    <property type="entry name" value="ABC TRANSPORTER ABCH.3"/>
    <property type="match status" value="1"/>
</dbReference>
<protein>
    <recommendedName>
        <fullName evidence="3">Nuclease SbcCD subunit C</fullName>
    </recommendedName>
</protein>
<name>A0A1I2JDF5_9ACTN</name>
<dbReference type="Pfam" id="PF13476">
    <property type="entry name" value="AAA_23"/>
    <property type="match status" value="1"/>
</dbReference>
<dbReference type="InterPro" id="IPR027417">
    <property type="entry name" value="P-loop_NTPase"/>
</dbReference>